<keyword evidence="1" id="KW-0614">Plasmid</keyword>
<organism evidence="1 2">
    <name type="scientific">Halostagnicola larsenii XH-48</name>
    <dbReference type="NCBI Taxonomy" id="797299"/>
    <lineage>
        <taxon>Archaea</taxon>
        <taxon>Methanobacteriati</taxon>
        <taxon>Methanobacteriota</taxon>
        <taxon>Stenosarchaea group</taxon>
        <taxon>Halobacteria</taxon>
        <taxon>Halobacteriales</taxon>
        <taxon>Natrialbaceae</taxon>
        <taxon>Halostagnicola</taxon>
    </lineage>
</organism>
<reference evidence="1 2" key="1">
    <citation type="submission" date="2014-01" db="EMBL/GenBank/DDBJ databases">
        <authorList>
            <consortium name="DOE Joint Genome Institute"/>
            <person name="Anderson I."/>
            <person name="Huntemann M."/>
            <person name="Han J."/>
            <person name="Chen A."/>
            <person name="Kyrpides N."/>
            <person name="Mavromatis K."/>
            <person name="Markowitz V."/>
            <person name="Palaniappan K."/>
            <person name="Ivanova N."/>
            <person name="Schaumberg A."/>
            <person name="Pati A."/>
            <person name="Liolios K."/>
            <person name="Nordberg H.P."/>
            <person name="Cantor M.N."/>
            <person name="Hua S.X."/>
            <person name="Woyke T."/>
        </authorList>
    </citation>
    <scope>NUCLEOTIDE SEQUENCE [LARGE SCALE GENOMIC DNA]</scope>
    <source>
        <strain evidence="1 2">XH-48</strain>
        <plasmid evidence="2">2</plasmid>
    </source>
</reference>
<dbReference type="KEGG" id="hlr:HALLA_02120"/>
<accession>W0JU49</accession>
<evidence type="ECO:0000313" key="1">
    <source>
        <dbReference type="EMBL" id="AHG02126.1"/>
    </source>
</evidence>
<evidence type="ECO:0000313" key="2">
    <source>
        <dbReference type="Proteomes" id="UP000019024"/>
    </source>
</evidence>
<dbReference type="EMBL" id="CP007057">
    <property type="protein sequence ID" value="AHG02126.1"/>
    <property type="molecule type" value="Genomic_DNA"/>
</dbReference>
<keyword evidence="2" id="KW-1185">Reference proteome</keyword>
<gene>
    <name evidence="1" type="ORF">HALLA_02120</name>
</gene>
<dbReference type="AlphaFoldDB" id="W0JU49"/>
<sequence length="41" mass="5135">MRFVPMCDHPLVVDDHRWLREIRDKAIEEIMPKIAFRFYFL</sequence>
<protein>
    <submittedName>
        <fullName evidence="1">Uncharacterized protein</fullName>
    </submittedName>
</protein>
<proteinExistence type="predicted"/>
<name>W0JU49_9EURY</name>
<dbReference type="HOGENOM" id="CLU_3263682_0_0_2"/>
<geneLocation type="plasmid" evidence="1">
    <name>unnamed</name>
</geneLocation>
<dbReference type="Proteomes" id="UP000019024">
    <property type="component" value="Plasmid unnamed2"/>
</dbReference>